<sequence>MMSKVLSQGLAFDDPANSDIEKSVVTDEMEIVLEHPPNISNYNDLKRFAELKNHQAKASREKIVRKDKKTRPLKGMRIGTKVAACDDEKKENGRTIATHQSLRILLKLSISFLQLHITNVKSIDYLLCPDTLRKRYRSKDFQPSVNEEVLKHVSEKVREAEVKRNKKCKFNTTFHEMHLKKLSSYVKASHDWKGYVDSGGQLEERDKNGEKLLATKVLVFTLVNINGSYKISVVYDSTHFPAGLAKSVLLKELLIKLHGIIYHETTSILPALPVIFTHEGDNSA</sequence>
<name>A0ACC2P0M6_9HYME</name>
<evidence type="ECO:0000313" key="1">
    <source>
        <dbReference type="EMBL" id="KAJ8676988.1"/>
    </source>
</evidence>
<keyword evidence="2" id="KW-1185">Reference proteome</keyword>
<evidence type="ECO:0000313" key="2">
    <source>
        <dbReference type="Proteomes" id="UP001239111"/>
    </source>
</evidence>
<organism evidence="1 2">
    <name type="scientific">Eretmocerus hayati</name>
    <dbReference type="NCBI Taxonomy" id="131215"/>
    <lineage>
        <taxon>Eukaryota</taxon>
        <taxon>Metazoa</taxon>
        <taxon>Ecdysozoa</taxon>
        <taxon>Arthropoda</taxon>
        <taxon>Hexapoda</taxon>
        <taxon>Insecta</taxon>
        <taxon>Pterygota</taxon>
        <taxon>Neoptera</taxon>
        <taxon>Endopterygota</taxon>
        <taxon>Hymenoptera</taxon>
        <taxon>Apocrita</taxon>
        <taxon>Proctotrupomorpha</taxon>
        <taxon>Chalcidoidea</taxon>
        <taxon>Aphelinidae</taxon>
        <taxon>Aphelininae</taxon>
        <taxon>Eretmocerus</taxon>
    </lineage>
</organism>
<comment type="caution">
    <text evidence="1">The sequence shown here is derived from an EMBL/GenBank/DDBJ whole genome shotgun (WGS) entry which is preliminary data.</text>
</comment>
<gene>
    <name evidence="1" type="ORF">QAD02_012775</name>
</gene>
<proteinExistence type="predicted"/>
<accession>A0ACC2P0M6</accession>
<dbReference type="EMBL" id="CM056742">
    <property type="protein sequence ID" value="KAJ8676988.1"/>
    <property type="molecule type" value="Genomic_DNA"/>
</dbReference>
<reference evidence="1" key="1">
    <citation type="submission" date="2023-04" db="EMBL/GenBank/DDBJ databases">
        <title>A chromosome-level genome assembly of the parasitoid wasp Eretmocerus hayati.</title>
        <authorList>
            <person name="Zhong Y."/>
            <person name="Liu S."/>
            <person name="Liu Y."/>
        </authorList>
    </citation>
    <scope>NUCLEOTIDE SEQUENCE</scope>
    <source>
        <strain evidence="1">ZJU_SS_LIU_2023</strain>
    </source>
</reference>
<protein>
    <submittedName>
        <fullName evidence="1">Uncharacterized protein</fullName>
    </submittedName>
</protein>
<dbReference type="Proteomes" id="UP001239111">
    <property type="component" value="Chromosome 2"/>
</dbReference>